<dbReference type="AlphaFoldDB" id="A0A6J6U3H7"/>
<proteinExistence type="predicted"/>
<keyword evidence="2" id="KW-0472">Membrane</keyword>
<keyword evidence="2" id="KW-0812">Transmembrane</keyword>
<reference evidence="3" key="1">
    <citation type="submission" date="2020-05" db="EMBL/GenBank/DDBJ databases">
        <authorList>
            <person name="Chiriac C."/>
            <person name="Salcher M."/>
            <person name="Ghai R."/>
            <person name="Kavagutti S V."/>
        </authorList>
    </citation>
    <scope>NUCLEOTIDE SEQUENCE</scope>
</reference>
<feature type="transmembrane region" description="Helical" evidence="2">
    <location>
        <begin position="12"/>
        <end position="33"/>
    </location>
</feature>
<sequence length="177" mass="19700">MNNPEKFRPTSALVMGWVLIAFFGGFIAQSIYYGGVAEAIFTLAICGLGVFGSYLSFIKPYVVIFDEGIKIVNPTKEITASWDRVDEIETKYSMSIIVDGRTFYAWAAPAPSRRHGKRMHKSDFTPRGSAHPVRIGDSPRSDSGACAYIARLRRKDFISRAVPAHNIFQVKSGLFIK</sequence>
<evidence type="ECO:0000256" key="2">
    <source>
        <dbReference type="SAM" id="Phobius"/>
    </source>
</evidence>
<feature type="region of interest" description="Disordered" evidence="1">
    <location>
        <begin position="114"/>
        <end position="140"/>
    </location>
</feature>
<keyword evidence="2" id="KW-1133">Transmembrane helix</keyword>
<dbReference type="EMBL" id="CAEZZF010000059">
    <property type="protein sequence ID" value="CAB4754292.1"/>
    <property type="molecule type" value="Genomic_DNA"/>
</dbReference>
<evidence type="ECO:0000256" key="1">
    <source>
        <dbReference type="SAM" id="MobiDB-lite"/>
    </source>
</evidence>
<accession>A0A6J6U3H7</accession>
<evidence type="ECO:0000313" key="3">
    <source>
        <dbReference type="EMBL" id="CAB4754292.1"/>
    </source>
</evidence>
<feature type="transmembrane region" description="Helical" evidence="2">
    <location>
        <begin position="39"/>
        <end position="57"/>
    </location>
</feature>
<organism evidence="3">
    <name type="scientific">freshwater metagenome</name>
    <dbReference type="NCBI Taxonomy" id="449393"/>
    <lineage>
        <taxon>unclassified sequences</taxon>
        <taxon>metagenomes</taxon>
        <taxon>ecological metagenomes</taxon>
    </lineage>
</organism>
<gene>
    <name evidence="3" type="ORF">UFOPK2837_00770</name>
</gene>
<protein>
    <submittedName>
        <fullName evidence="3">Unannotated protein</fullName>
    </submittedName>
</protein>
<name>A0A6J6U3H7_9ZZZZ</name>